<dbReference type="PANTHER" id="PTHR46566">
    <property type="entry name" value="1-PHOSPHOFRUCTOKINASE-RELATED"/>
    <property type="match status" value="1"/>
</dbReference>
<evidence type="ECO:0000313" key="9">
    <source>
        <dbReference type="Proteomes" id="UP001596157"/>
    </source>
</evidence>
<evidence type="ECO:0000256" key="6">
    <source>
        <dbReference type="PIRNR" id="PIRNR000535"/>
    </source>
</evidence>
<keyword evidence="5" id="KW-0067">ATP-binding</keyword>
<keyword evidence="2 6" id="KW-0808">Transferase</keyword>
<sequence length="309" mass="32324">MTDKSPSIVVFAPSPQLTVTVEEVNGAPDVHIHAGGQGVWQARMVSVLGLPVTLCGAFGGETGQVLRGLLSGVGITVEALEVAARNGSYIHDRREGEREPLVEMAADPLSRHDLDDLYAVALREGLAAGTAILAGVAEKNVVPPSLYRRLVSDLTEMGCRVVVDLAGEYLEAAREGGPSVIKVSHEEVLAAELAEDDSEKALVRAAEHLAETGAELVLVSRAEKPAIARTADGIRLIEVPSLHHVDTRGAGDSMTAAVAVAMARGEDMESTLRLGGAAGALNITRHGLGTGEGETIRSIAEHVRLHSPD</sequence>
<reference evidence="9" key="1">
    <citation type="journal article" date="2019" name="Int. J. Syst. Evol. Microbiol.">
        <title>The Global Catalogue of Microorganisms (GCM) 10K type strain sequencing project: providing services to taxonomists for standard genome sequencing and annotation.</title>
        <authorList>
            <consortium name="The Broad Institute Genomics Platform"/>
            <consortium name="The Broad Institute Genome Sequencing Center for Infectious Disease"/>
            <person name="Wu L."/>
            <person name="Ma J."/>
        </authorList>
    </citation>
    <scope>NUCLEOTIDE SEQUENCE [LARGE SCALE GENOMIC DNA]</scope>
    <source>
        <strain evidence="9">CCUG 59778</strain>
    </source>
</reference>
<evidence type="ECO:0000259" key="7">
    <source>
        <dbReference type="Pfam" id="PF00294"/>
    </source>
</evidence>
<dbReference type="PANTHER" id="PTHR46566:SF2">
    <property type="entry name" value="ATP-DEPENDENT 6-PHOSPHOFRUCTOKINASE ISOZYME 2"/>
    <property type="match status" value="1"/>
</dbReference>
<dbReference type="RefSeq" id="WP_378244275.1">
    <property type="nucleotide sequence ID" value="NZ_JBHSKF010000002.1"/>
</dbReference>
<proteinExistence type="inferred from homology"/>
<dbReference type="InterPro" id="IPR011611">
    <property type="entry name" value="PfkB_dom"/>
</dbReference>
<dbReference type="Pfam" id="PF00294">
    <property type="entry name" value="PfkB"/>
    <property type="match status" value="1"/>
</dbReference>
<dbReference type="InterPro" id="IPR002173">
    <property type="entry name" value="Carboh/pur_kinase_PfkB_CS"/>
</dbReference>
<evidence type="ECO:0000313" key="8">
    <source>
        <dbReference type="EMBL" id="MFC5286387.1"/>
    </source>
</evidence>
<comment type="caution">
    <text evidence="8">The sequence shown here is derived from an EMBL/GenBank/DDBJ whole genome shotgun (WGS) entry which is preliminary data.</text>
</comment>
<gene>
    <name evidence="8" type="ORF">ACFPM7_04930</name>
</gene>
<dbReference type="SUPFAM" id="SSF53613">
    <property type="entry name" value="Ribokinase-like"/>
    <property type="match status" value="1"/>
</dbReference>
<organism evidence="8 9">
    <name type="scientific">Actinokineospora guangxiensis</name>
    <dbReference type="NCBI Taxonomy" id="1490288"/>
    <lineage>
        <taxon>Bacteria</taxon>
        <taxon>Bacillati</taxon>
        <taxon>Actinomycetota</taxon>
        <taxon>Actinomycetes</taxon>
        <taxon>Pseudonocardiales</taxon>
        <taxon>Pseudonocardiaceae</taxon>
        <taxon>Actinokineospora</taxon>
    </lineage>
</organism>
<evidence type="ECO:0000256" key="2">
    <source>
        <dbReference type="ARBA" id="ARBA00022679"/>
    </source>
</evidence>
<dbReference type="Proteomes" id="UP001596157">
    <property type="component" value="Unassembled WGS sequence"/>
</dbReference>
<dbReference type="InterPro" id="IPR017583">
    <property type="entry name" value="Tagatose/fructose_Pkinase"/>
</dbReference>
<accession>A0ABW0EHE1</accession>
<protein>
    <submittedName>
        <fullName evidence="8">1-phosphofructokinase family hexose kinase</fullName>
    </submittedName>
</protein>
<keyword evidence="3" id="KW-0547">Nucleotide-binding</keyword>
<dbReference type="InterPro" id="IPR029056">
    <property type="entry name" value="Ribokinase-like"/>
</dbReference>
<name>A0ABW0EHE1_9PSEU</name>
<dbReference type="Gene3D" id="3.40.1190.20">
    <property type="match status" value="1"/>
</dbReference>
<feature type="domain" description="Carbohydrate kinase PfkB" evidence="7">
    <location>
        <begin position="22"/>
        <end position="290"/>
    </location>
</feature>
<dbReference type="PIRSF" id="PIRSF000535">
    <property type="entry name" value="1PFK/6PFK/LacC"/>
    <property type="match status" value="1"/>
</dbReference>
<keyword evidence="4" id="KW-0418">Kinase</keyword>
<dbReference type="EMBL" id="JBHSKF010000002">
    <property type="protein sequence ID" value="MFC5286387.1"/>
    <property type="molecule type" value="Genomic_DNA"/>
</dbReference>
<evidence type="ECO:0000256" key="5">
    <source>
        <dbReference type="ARBA" id="ARBA00022840"/>
    </source>
</evidence>
<comment type="similarity">
    <text evidence="1">Belongs to the carbohydrate kinase PfkB family.</text>
</comment>
<evidence type="ECO:0000256" key="1">
    <source>
        <dbReference type="ARBA" id="ARBA00010688"/>
    </source>
</evidence>
<evidence type="ECO:0000256" key="3">
    <source>
        <dbReference type="ARBA" id="ARBA00022741"/>
    </source>
</evidence>
<evidence type="ECO:0000256" key="4">
    <source>
        <dbReference type="ARBA" id="ARBA00022777"/>
    </source>
</evidence>
<dbReference type="PROSITE" id="PS00584">
    <property type="entry name" value="PFKB_KINASES_2"/>
    <property type="match status" value="1"/>
</dbReference>
<keyword evidence="9" id="KW-1185">Reference proteome</keyword>